<keyword evidence="1" id="KW-0812">Transmembrane</keyword>
<feature type="transmembrane region" description="Helical" evidence="1">
    <location>
        <begin position="234"/>
        <end position="256"/>
    </location>
</feature>
<comment type="caution">
    <text evidence="2">The sequence shown here is derived from an EMBL/GenBank/DDBJ whole genome shotgun (WGS) entry which is preliminary data.</text>
</comment>
<dbReference type="Proteomes" id="UP000465306">
    <property type="component" value="Unassembled WGS sequence"/>
</dbReference>
<organism evidence="2 3">
    <name type="scientific">Mycobacterium kubicae</name>
    <dbReference type="NCBI Taxonomy" id="120959"/>
    <lineage>
        <taxon>Bacteria</taxon>
        <taxon>Bacillati</taxon>
        <taxon>Actinomycetota</taxon>
        <taxon>Actinomycetes</taxon>
        <taxon>Mycobacteriales</taxon>
        <taxon>Mycobacteriaceae</taxon>
        <taxon>Mycobacterium</taxon>
        <taxon>Mycobacterium simiae complex</taxon>
    </lineage>
</organism>
<feature type="transmembrane region" description="Helical" evidence="1">
    <location>
        <begin position="71"/>
        <end position="92"/>
    </location>
</feature>
<dbReference type="EMBL" id="BLKU01000001">
    <property type="protein sequence ID" value="GFG62593.1"/>
    <property type="molecule type" value="Genomic_DNA"/>
</dbReference>
<evidence type="ECO:0000313" key="3">
    <source>
        <dbReference type="Proteomes" id="UP000465306"/>
    </source>
</evidence>
<feature type="transmembrane region" description="Helical" evidence="1">
    <location>
        <begin position="203"/>
        <end position="222"/>
    </location>
</feature>
<reference evidence="2 3" key="1">
    <citation type="journal article" date="2019" name="Emerg. Microbes Infect.">
        <title>Comprehensive subspecies identification of 175 nontuberculous mycobacteria species based on 7547 genomic profiles.</title>
        <authorList>
            <person name="Matsumoto Y."/>
            <person name="Kinjo T."/>
            <person name="Motooka D."/>
            <person name="Nabeya D."/>
            <person name="Jung N."/>
            <person name="Uechi K."/>
            <person name="Horii T."/>
            <person name="Iida T."/>
            <person name="Fujita J."/>
            <person name="Nakamura S."/>
        </authorList>
    </citation>
    <scope>NUCLEOTIDE SEQUENCE [LARGE SCALE GENOMIC DNA]</scope>
    <source>
        <strain evidence="2 3">JCM 13573</strain>
    </source>
</reference>
<sequence>MALYGKRRQQALRHVDRRRGCFCKFQLGSRGVMPPQPAAPCDADLSDGQPLIRPQHRRWSLRRIPLETRKAAAVIAIALAMTSSFAAAYTVALGRPSPRQLPIGVVGPTSVTGPIIAGMQQRQHDFDVRSYPSRQSAVAAIDHQTITAVIDATETPPQLLISSASGPSAAHVLTQLDEPTPGRYLLPIVDLHPLPPSDPGGLATFYLVIAATILGFVTMFQLRANVNTLTLGRWLACLGVLAIAGGASLAAVAGPILDALHAPFPELWLLTSLQIAVAAAFNSTMLVLIHRWAIIPTWGVFILLGNTSSGGAVSPSLLPQPFAFLNHALPSGATVSAIHAASYFPHQQRIMPFLVLAAWLLVTLTALVTCSRALGRSPTD</sequence>
<keyword evidence="3" id="KW-1185">Reference proteome</keyword>
<keyword evidence="1" id="KW-0472">Membrane</keyword>
<proteinExistence type="predicted"/>
<accession>A0ABQ1BFT8</accession>
<keyword evidence="1" id="KW-1133">Transmembrane helix</keyword>
<evidence type="ECO:0000256" key="1">
    <source>
        <dbReference type="SAM" id="Phobius"/>
    </source>
</evidence>
<evidence type="ECO:0008006" key="4">
    <source>
        <dbReference type="Google" id="ProtNLM"/>
    </source>
</evidence>
<evidence type="ECO:0000313" key="2">
    <source>
        <dbReference type="EMBL" id="GFG62593.1"/>
    </source>
</evidence>
<name>A0ABQ1BFT8_9MYCO</name>
<feature type="transmembrane region" description="Helical" evidence="1">
    <location>
        <begin position="268"/>
        <end position="289"/>
    </location>
</feature>
<feature type="transmembrane region" description="Helical" evidence="1">
    <location>
        <begin position="353"/>
        <end position="374"/>
    </location>
</feature>
<protein>
    <recommendedName>
        <fullName evidence="4">DUF3533 domain-containing protein</fullName>
    </recommendedName>
</protein>
<gene>
    <name evidence="2" type="ORF">MKUB_00830</name>
</gene>